<dbReference type="SUPFAM" id="SSF52172">
    <property type="entry name" value="CheY-like"/>
    <property type="match status" value="1"/>
</dbReference>
<dbReference type="InterPro" id="IPR035965">
    <property type="entry name" value="PAS-like_dom_sf"/>
</dbReference>
<dbReference type="GO" id="GO:0052621">
    <property type="term" value="F:diguanylate cyclase activity"/>
    <property type="evidence" value="ECO:0007669"/>
    <property type="project" value="UniProtKB-EC"/>
</dbReference>
<protein>
    <submittedName>
        <fullName evidence="6">Diguanylate cyclase</fullName>
        <ecNumber evidence="6">2.7.7.65</ecNumber>
    </submittedName>
</protein>
<dbReference type="SUPFAM" id="SSF55073">
    <property type="entry name" value="Nucleotide cyclase"/>
    <property type="match status" value="1"/>
</dbReference>
<dbReference type="Gene3D" id="3.30.70.270">
    <property type="match status" value="1"/>
</dbReference>
<keyword evidence="1" id="KW-0597">Phosphoprotein</keyword>
<keyword evidence="7" id="KW-1185">Reference proteome</keyword>
<dbReference type="Gene3D" id="3.40.50.2300">
    <property type="match status" value="1"/>
</dbReference>
<dbReference type="PROSITE" id="PS50110">
    <property type="entry name" value="RESPONSE_REGULATORY"/>
    <property type="match status" value="1"/>
</dbReference>
<proteinExistence type="predicted"/>
<dbReference type="InterPro" id="IPR000160">
    <property type="entry name" value="GGDEF_dom"/>
</dbReference>
<dbReference type="InterPro" id="IPR000014">
    <property type="entry name" value="PAS"/>
</dbReference>
<feature type="domain" description="PAC" evidence="4">
    <location>
        <begin position="332"/>
        <end position="385"/>
    </location>
</feature>
<dbReference type="InterPro" id="IPR043128">
    <property type="entry name" value="Rev_trsase/Diguanyl_cyclase"/>
</dbReference>
<gene>
    <name evidence="6" type="ORF">AADV58_11275</name>
</gene>
<dbReference type="InterPro" id="IPR029787">
    <property type="entry name" value="Nucleotide_cyclase"/>
</dbReference>
<feature type="domain" description="PAS" evidence="3">
    <location>
        <begin position="258"/>
        <end position="329"/>
    </location>
</feature>
<evidence type="ECO:0000259" key="3">
    <source>
        <dbReference type="PROSITE" id="PS50112"/>
    </source>
</evidence>
<dbReference type="SMART" id="SM00267">
    <property type="entry name" value="GGDEF"/>
    <property type="match status" value="1"/>
</dbReference>
<dbReference type="InterPro" id="IPR000700">
    <property type="entry name" value="PAS-assoc_C"/>
</dbReference>
<dbReference type="CDD" id="cd00130">
    <property type="entry name" value="PAS"/>
    <property type="match status" value="1"/>
</dbReference>
<reference evidence="6 7" key="1">
    <citation type="submission" date="2024-04" db="EMBL/GenBank/DDBJ databases">
        <title>Dissimilatory iodate-reducing microorganisms contribute to the enrichment of iodine in groundwater.</title>
        <authorList>
            <person name="Jiang Z."/>
        </authorList>
    </citation>
    <scope>NUCLEOTIDE SEQUENCE [LARGE SCALE GENOMIC DNA]</scope>
    <source>
        <strain evidence="6 7">NCP973</strain>
    </source>
</reference>
<evidence type="ECO:0000259" key="5">
    <source>
        <dbReference type="PROSITE" id="PS50887"/>
    </source>
</evidence>
<feature type="modified residue" description="4-aspartylphosphate" evidence="1">
    <location>
        <position position="62"/>
    </location>
</feature>
<evidence type="ECO:0000313" key="7">
    <source>
        <dbReference type="Proteomes" id="UP001479520"/>
    </source>
</evidence>
<evidence type="ECO:0000259" key="4">
    <source>
        <dbReference type="PROSITE" id="PS50113"/>
    </source>
</evidence>
<dbReference type="PROSITE" id="PS50112">
    <property type="entry name" value="PAS"/>
    <property type="match status" value="1"/>
</dbReference>
<dbReference type="PANTHER" id="PTHR46663">
    <property type="entry name" value="DIGUANYLATE CYCLASE DGCT-RELATED"/>
    <property type="match status" value="1"/>
</dbReference>
<dbReference type="InterPro" id="IPR001610">
    <property type="entry name" value="PAC"/>
</dbReference>
<dbReference type="NCBIfam" id="TIGR00229">
    <property type="entry name" value="sensory_box"/>
    <property type="match status" value="1"/>
</dbReference>
<dbReference type="Pfam" id="PF00990">
    <property type="entry name" value="GGDEF"/>
    <property type="match status" value="1"/>
</dbReference>
<dbReference type="Pfam" id="PF00072">
    <property type="entry name" value="Response_reg"/>
    <property type="match status" value="1"/>
</dbReference>
<dbReference type="Gene3D" id="3.30.450.20">
    <property type="entry name" value="PAS domain"/>
    <property type="match status" value="2"/>
</dbReference>
<dbReference type="SUPFAM" id="SSF55785">
    <property type="entry name" value="PYP-like sensor domain (PAS domain)"/>
    <property type="match status" value="2"/>
</dbReference>
<evidence type="ECO:0000313" key="6">
    <source>
        <dbReference type="EMBL" id="WZJ20535.1"/>
    </source>
</evidence>
<dbReference type="InterPro" id="IPR052163">
    <property type="entry name" value="DGC-Regulatory_Protein"/>
</dbReference>
<keyword evidence="6" id="KW-0548">Nucleotidyltransferase</keyword>
<dbReference type="CDD" id="cd01949">
    <property type="entry name" value="GGDEF"/>
    <property type="match status" value="1"/>
</dbReference>
<dbReference type="InterPro" id="IPR013655">
    <property type="entry name" value="PAS_fold_3"/>
</dbReference>
<dbReference type="SMART" id="SM00086">
    <property type="entry name" value="PAC"/>
    <property type="match status" value="1"/>
</dbReference>
<sequence>MPLDGLLLEGQRASLLAVDDTPAILDLLTISLGGDYDVVTVESGQAAISAFSARRFDLVLLDLMMPDMDGFETLRQLQALPGFAGTPVVFLTAMDDLASECSALELGADDYITKPFKPNLVRLRIGNLLHRVRLQRMLTLALSGAEQGLWAWLYEQGELRVASNWSLALSEDGQTKGNAFAGWAPVTHPDDAPLMNTVLEDYLAGTSPAFDADVRLRCVDGQWHWFSVRGKRTGDGVLMGAYRNIDDRKLAELQLRQSETRYCNVMNATGEGIWEWSAGVPVLHTNSSFLRMLGLPLTDTVGLAQLAGLVLAEDVAELEGKRAALMAGDDPWALEFRIRHQDGHALWVALHGQVVERMADGRASRMVGALQDISQKKMIEEEFRRLALFDALTGLPNRRLLIDRMHQAISGNRRHGSLGALMFIDMDRFKALNDTLGHDYGDMLLVEVGRRLQATVRGMDTVARLGGDEFVVILADLPSDREAASMDARRVGEKILGALGEPYALKEHRYESTPSIGLCLFGSADGEDVEAILRRADNAMYSAKRAGRNQLSVAED</sequence>
<organism evidence="6 7">
    <name type="scientific">Azonexus hydrophilus</name>
    <dbReference type="NCBI Taxonomy" id="418702"/>
    <lineage>
        <taxon>Bacteria</taxon>
        <taxon>Pseudomonadati</taxon>
        <taxon>Pseudomonadota</taxon>
        <taxon>Betaproteobacteria</taxon>
        <taxon>Rhodocyclales</taxon>
        <taxon>Azonexaceae</taxon>
        <taxon>Azonexus</taxon>
    </lineage>
</organism>
<evidence type="ECO:0000259" key="2">
    <source>
        <dbReference type="PROSITE" id="PS50110"/>
    </source>
</evidence>
<accession>A0ABZ2XGM0</accession>
<keyword evidence="6" id="KW-0808">Transferase</keyword>
<evidence type="ECO:0000256" key="1">
    <source>
        <dbReference type="PROSITE-ProRule" id="PRU00169"/>
    </source>
</evidence>
<feature type="domain" description="Response regulatory" evidence="2">
    <location>
        <begin position="14"/>
        <end position="129"/>
    </location>
</feature>
<dbReference type="Pfam" id="PF08447">
    <property type="entry name" value="PAS_3"/>
    <property type="match status" value="2"/>
</dbReference>
<dbReference type="PROSITE" id="PS50113">
    <property type="entry name" value="PAC"/>
    <property type="match status" value="1"/>
</dbReference>
<dbReference type="NCBIfam" id="TIGR00254">
    <property type="entry name" value="GGDEF"/>
    <property type="match status" value="1"/>
</dbReference>
<dbReference type="SMART" id="SM00448">
    <property type="entry name" value="REC"/>
    <property type="match status" value="1"/>
</dbReference>
<dbReference type="InterPro" id="IPR001789">
    <property type="entry name" value="Sig_transdc_resp-reg_receiver"/>
</dbReference>
<dbReference type="EC" id="2.7.7.65" evidence="6"/>
<dbReference type="PANTHER" id="PTHR46663:SF3">
    <property type="entry name" value="SLL0267 PROTEIN"/>
    <property type="match status" value="1"/>
</dbReference>
<dbReference type="Proteomes" id="UP001479520">
    <property type="component" value="Chromosome"/>
</dbReference>
<name>A0ABZ2XGM0_9RHOO</name>
<feature type="domain" description="GGDEF" evidence="5">
    <location>
        <begin position="417"/>
        <end position="556"/>
    </location>
</feature>
<dbReference type="RefSeq" id="WP_341743212.1">
    <property type="nucleotide sequence ID" value="NZ_CP151406.1"/>
</dbReference>
<dbReference type="PROSITE" id="PS50887">
    <property type="entry name" value="GGDEF"/>
    <property type="match status" value="1"/>
</dbReference>
<dbReference type="InterPro" id="IPR011006">
    <property type="entry name" value="CheY-like_superfamily"/>
</dbReference>
<dbReference type="EMBL" id="CP151406">
    <property type="protein sequence ID" value="WZJ20535.1"/>
    <property type="molecule type" value="Genomic_DNA"/>
</dbReference>